<evidence type="ECO:0000256" key="3">
    <source>
        <dbReference type="SAM" id="MobiDB-lite"/>
    </source>
</evidence>
<accession>A0AAN6YU95</accession>
<reference evidence="5" key="1">
    <citation type="journal article" date="2023" name="Mol. Phylogenet. Evol.">
        <title>Genome-scale phylogeny and comparative genomics of the fungal order Sordariales.</title>
        <authorList>
            <person name="Hensen N."/>
            <person name="Bonometti L."/>
            <person name="Westerberg I."/>
            <person name="Brannstrom I.O."/>
            <person name="Guillou S."/>
            <person name="Cros-Aarteil S."/>
            <person name="Calhoun S."/>
            <person name="Haridas S."/>
            <person name="Kuo A."/>
            <person name="Mondo S."/>
            <person name="Pangilinan J."/>
            <person name="Riley R."/>
            <person name="LaButti K."/>
            <person name="Andreopoulos B."/>
            <person name="Lipzen A."/>
            <person name="Chen C."/>
            <person name="Yan M."/>
            <person name="Daum C."/>
            <person name="Ng V."/>
            <person name="Clum A."/>
            <person name="Steindorff A."/>
            <person name="Ohm R.A."/>
            <person name="Martin F."/>
            <person name="Silar P."/>
            <person name="Natvig D.O."/>
            <person name="Lalanne C."/>
            <person name="Gautier V."/>
            <person name="Ament-Velasquez S.L."/>
            <person name="Kruys A."/>
            <person name="Hutchinson M.I."/>
            <person name="Powell A.J."/>
            <person name="Barry K."/>
            <person name="Miller A.N."/>
            <person name="Grigoriev I.V."/>
            <person name="Debuchy R."/>
            <person name="Gladieux P."/>
            <person name="Hiltunen Thoren M."/>
            <person name="Johannesson H."/>
        </authorList>
    </citation>
    <scope>NUCLEOTIDE SEQUENCE</scope>
    <source>
        <strain evidence="5">CBS 508.74</strain>
    </source>
</reference>
<dbReference type="PANTHER" id="PTHR48025">
    <property type="entry name" value="OS02G0815200 PROTEIN"/>
    <property type="match status" value="1"/>
</dbReference>
<organism evidence="5 6">
    <name type="scientific">Canariomyces notabilis</name>
    <dbReference type="NCBI Taxonomy" id="2074819"/>
    <lineage>
        <taxon>Eukaryota</taxon>
        <taxon>Fungi</taxon>
        <taxon>Dikarya</taxon>
        <taxon>Ascomycota</taxon>
        <taxon>Pezizomycotina</taxon>
        <taxon>Sordariomycetes</taxon>
        <taxon>Sordariomycetidae</taxon>
        <taxon>Sordariales</taxon>
        <taxon>Chaetomiaceae</taxon>
        <taxon>Canariomyces</taxon>
    </lineage>
</organism>
<dbReference type="GeneID" id="89937669"/>
<dbReference type="GO" id="GO:0003729">
    <property type="term" value="F:mRNA binding"/>
    <property type="evidence" value="ECO:0007669"/>
    <property type="project" value="TreeGrafter"/>
</dbReference>
<dbReference type="Proteomes" id="UP001302812">
    <property type="component" value="Unassembled WGS sequence"/>
</dbReference>
<feature type="compositionally biased region" description="Low complexity" evidence="3">
    <location>
        <begin position="470"/>
        <end position="482"/>
    </location>
</feature>
<feature type="region of interest" description="Disordered" evidence="3">
    <location>
        <begin position="415"/>
        <end position="522"/>
    </location>
</feature>
<comment type="caution">
    <text evidence="5">The sequence shown here is derived from an EMBL/GenBank/DDBJ whole genome shotgun (WGS) entry which is preliminary data.</text>
</comment>
<dbReference type="InterPro" id="IPR035979">
    <property type="entry name" value="RBD_domain_sf"/>
</dbReference>
<gene>
    <name evidence="5" type="ORF">N656DRAFT_767247</name>
</gene>
<dbReference type="SUPFAM" id="SSF54928">
    <property type="entry name" value="RNA-binding domain, RBD"/>
    <property type="match status" value="2"/>
</dbReference>
<dbReference type="PROSITE" id="PS50102">
    <property type="entry name" value="RRM"/>
    <property type="match status" value="1"/>
</dbReference>
<evidence type="ECO:0000259" key="4">
    <source>
        <dbReference type="PROSITE" id="PS50102"/>
    </source>
</evidence>
<dbReference type="Gene3D" id="3.30.70.330">
    <property type="match status" value="2"/>
</dbReference>
<protein>
    <recommendedName>
        <fullName evidence="4">RRM domain-containing protein</fullName>
    </recommendedName>
</protein>
<evidence type="ECO:0000313" key="5">
    <source>
        <dbReference type="EMBL" id="KAK4114246.1"/>
    </source>
</evidence>
<dbReference type="InterPro" id="IPR000504">
    <property type="entry name" value="RRM_dom"/>
</dbReference>
<dbReference type="RefSeq" id="XP_064671816.1">
    <property type="nucleotide sequence ID" value="XM_064813544.1"/>
</dbReference>
<dbReference type="PANTHER" id="PTHR48025:SF1">
    <property type="entry name" value="RRM DOMAIN-CONTAINING PROTEIN"/>
    <property type="match status" value="1"/>
</dbReference>
<dbReference type="SMART" id="SM00360">
    <property type="entry name" value="RRM"/>
    <property type="match status" value="2"/>
</dbReference>
<dbReference type="Pfam" id="PF00076">
    <property type="entry name" value="RRM_1"/>
    <property type="match status" value="2"/>
</dbReference>
<evidence type="ECO:0000256" key="2">
    <source>
        <dbReference type="PROSITE-ProRule" id="PRU00176"/>
    </source>
</evidence>
<feature type="compositionally biased region" description="Polar residues" evidence="3">
    <location>
        <begin position="141"/>
        <end position="150"/>
    </location>
</feature>
<dbReference type="InterPro" id="IPR012677">
    <property type="entry name" value="Nucleotide-bd_a/b_plait_sf"/>
</dbReference>
<keyword evidence="1 2" id="KW-0694">RNA-binding</keyword>
<feature type="compositionally biased region" description="Basic and acidic residues" evidence="3">
    <location>
        <begin position="500"/>
        <end position="522"/>
    </location>
</feature>
<dbReference type="AlphaFoldDB" id="A0AAN6YU95"/>
<name>A0AAN6YU95_9PEZI</name>
<evidence type="ECO:0000256" key="1">
    <source>
        <dbReference type="ARBA" id="ARBA00022884"/>
    </source>
</evidence>
<dbReference type="CDD" id="cd00590">
    <property type="entry name" value="RRM_SF"/>
    <property type="match status" value="1"/>
</dbReference>
<reference evidence="5" key="2">
    <citation type="submission" date="2023-05" db="EMBL/GenBank/DDBJ databases">
        <authorList>
            <consortium name="Lawrence Berkeley National Laboratory"/>
            <person name="Steindorff A."/>
            <person name="Hensen N."/>
            <person name="Bonometti L."/>
            <person name="Westerberg I."/>
            <person name="Brannstrom I.O."/>
            <person name="Guillou S."/>
            <person name="Cros-Aarteil S."/>
            <person name="Calhoun S."/>
            <person name="Haridas S."/>
            <person name="Kuo A."/>
            <person name="Mondo S."/>
            <person name="Pangilinan J."/>
            <person name="Riley R."/>
            <person name="Labutti K."/>
            <person name="Andreopoulos B."/>
            <person name="Lipzen A."/>
            <person name="Chen C."/>
            <person name="Yanf M."/>
            <person name="Daum C."/>
            <person name="Ng V."/>
            <person name="Clum A."/>
            <person name="Ohm R."/>
            <person name="Martin F."/>
            <person name="Silar P."/>
            <person name="Natvig D."/>
            <person name="Lalanne C."/>
            <person name="Gautier V."/>
            <person name="Ament-Velasquez S.L."/>
            <person name="Kruys A."/>
            <person name="Hutchinson M.I."/>
            <person name="Powell A.J."/>
            <person name="Barry K."/>
            <person name="Miller A.N."/>
            <person name="Grigoriev I.V."/>
            <person name="Debuchy R."/>
            <person name="Gladieux P."/>
            <person name="Thoren M.H."/>
            <person name="Johannesson H."/>
        </authorList>
    </citation>
    <scope>NUCLEOTIDE SEQUENCE</scope>
    <source>
        <strain evidence="5">CBS 508.74</strain>
    </source>
</reference>
<keyword evidence="6" id="KW-1185">Reference proteome</keyword>
<feature type="region of interest" description="Disordered" evidence="3">
    <location>
        <begin position="128"/>
        <end position="157"/>
    </location>
</feature>
<dbReference type="InterPro" id="IPR050502">
    <property type="entry name" value="Euk_RNA-bind_prot"/>
</dbReference>
<feature type="domain" description="RRM" evidence="4">
    <location>
        <begin position="331"/>
        <end position="417"/>
    </location>
</feature>
<evidence type="ECO:0000313" key="6">
    <source>
        <dbReference type="Proteomes" id="UP001302812"/>
    </source>
</evidence>
<dbReference type="EMBL" id="MU853337">
    <property type="protein sequence ID" value="KAK4114246.1"/>
    <property type="molecule type" value="Genomic_DNA"/>
</dbReference>
<sequence length="522" mass="55380">MPGGTKMSRNQQHSQTLETVTVGPGCETGLYYILVANLSHNTTWKELKAFAAQACEVDHAEVYTPTSGFVRVKGLANFEKAFKHLNGNTLEYRSLQADARNKTHPTVVKLPPNDYHAVRIRRGERGRVFSEPCSPTPTPDPGTQSEQFPQNAGAGMNSPYRDYQGSGSPALNMSPQASTRWGYAASSPYTSSEGYQAAAGVALAGQSSLAYLATADPSCGFSQVATSPQPAISQPMGYPALTTPATEPAQYPFGTPAPYYASGFTYGVTAGQGYTGYSDAQLIDKSNCGQFYNPGYGEVWASDAAAQAPAPQPGQVIYDGSKRPSVIIELRKIIIHNLERDGLSEACVVGLITEYTGIGRTGSGQIERVEIPINKDGRPRGTAFVTFSCFELANAAIAALDGREVGDKKLSVKMAEGVSDGGSSNRPGRRVAKSSSKQELGGGHRRLAPRSGSQTAGSKAALLMPPATISPASNSAPAGNSSQKKKEDRPVIADGSGGRWKKEEPPIVVDGNRRGHQRESMH</sequence>
<proteinExistence type="predicted"/>